<dbReference type="InterPro" id="IPR050902">
    <property type="entry name" value="ABC_Transporter_SBP"/>
</dbReference>
<organism evidence="3 4">
    <name type="scientific">Nonomuraea longicatena</name>
    <dbReference type="NCBI Taxonomy" id="83682"/>
    <lineage>
        <taxon>Bacteria</taxon>
        <taxon>Bacillati</taxon>
        <taxon>Actinomycetota</taxon>
        <taxon>Actinomycetes</taxon>
        <taxon>Streptosporangiales</taxon>
        <taxon>Streptosporangiaceae</taxon>
        <taxon>Nonomuraea</taxon>
    </lineage>
</organism>
<feature type="domain" description="Fe/B12 periplasmic-binding" evidence="2">
    <location>
        <begin position="72"/>
        <end position="367"/>
    </location>
</feature>
<dbReference type="RefSeq" id="WP_343951670.1">
    <property type="nucleotide sequence ID" value="NZ_BAAAHQ010000022.1"/>
</dbReference>
<gene>
    <name evidence="3" type="ORF">GCM10009560_42470</name>
</gene>
<protein>
    <submittedName>
        <fullName evidence="3">ABC transporter substrate-binding protein</fullName>
    </submittedName>
</protein>
<evidence type="ECO:0000313" key="4">
    <source>
        <dbReference type="Proteomes" id="UP001501578"/>
    </source>
</evidence>
<reference evidence="3 4" key="1">
    <citation type="journal article" date="2019" name="Int. J. Syst. Evol. Microbiol.">
        <title>The Global Catalogue of Microorganisms (GCM) 10K type strain sequencing project: providing services to taxonomists for standard genome sequencing and annotation.</title>
        <authorList>
            <consortium name="The Broad Institute Genomics Platform"/>
            <consortium name="The Broad Institute Genome Sequencing Center for Infectious Disease"/>
            <person name="Wu L."/>
            <person name="Ma J."/>
        </authorList>
    </citation>
    <scope>NUCLEOTIDE SEQUENCE [LARGE SCALE GENOMIC DNA]</scope>
    <source>
        <strain evidence="3 4">JCM 11136</strain>
    </source>
</reference>
<dbReference type="EMBL" id="BAAAHQ010000022">
    <property type="protein sequence ID" value="GAA0934841.1"/>
    <property type="molecule type" value="Genomic_DNA"/>
</dbReference>
<dbReference type="PANTHER" id="PTHR30535:SF7">
    <property type="entry name" value="IRON(III) DICITRATE-BINDING PROTEIN"/>
    <property type="match status" value="1"/>
</dbReference>
<evidence type="ECO:0000256" key="1">
    <source>
        <dbReference type="ARBA" id="ARBA00008814"/>
    </source>
</evidence>
<name>A0ABN1PY29_9ACTN</name>
<dbReference type="Proteomes" id="UP001501578">
    <property type="component" value="Unassembled WGS sequence"/>
</dbReference>
<dbReference type="PROSITE" id="PS50983">
    <property type="entry name" value="FE_B12_PBP"/>
    <property type="match status" value="1"/>
</dbReference>
<evidence type="ECO:0000259" key="2">
    <source>
        <dbReference type="PROSITE" id="PS50983"/>
    </source>
</evidence>
<dbReference type="PANTHER" id="PTHR30535">
    <property type="entry name" value="VITAMIN B12-BINDING PROTEIN"/>
    <property type="match status" value="1"/>
</dbReference>
<comment type="caution">
    <text evidence="3">The sequence shown here is derived from an EMBL/GenBank/DDBJ whole genome shotgun (WGS) entry which is preliminary data.</text>
</comment>
<dbReference type="Pfam" id="PF01497">
    <property type="entry name" value="Peripla_BP_2"/>
    <property type="match status" value="1"/>
</dbReference>
<dbReference type="SUPFAM" id="SSF53807">
    <property type="entry name" value="Helical backbone' metal receptor"/>
    <property type="match status" value="1"/>
</dbReference>
<dbReference type="Gene3D" id="3.40.50.1980">
    <property type="entry name" value="Nitrogenase molybdenum iron protein domain"/>
    <property type="match status" value="2"/>
</dbReference>
<proteinExistence type="inferred from homology"/>
<evidence type="ECO:0000313" key="3">
    <source>
        <dbReference type="EMBL" id="GAA0934841.1"/>
    </source>
</evidence>
<comment type="similarity">
    <text evidence="1">Belongs to the bacterial solute-binding protein 8 family.</text>
</comment>
<accession>A0ABN1PY29</accession>
<keyword evidence="4" id="KW-1185">Reference proteome</keyword>
<dbReference type="InterPro" id="IPR002491">
    <property type="entry name" value="ABC_transptr_periplasmic_BD"/>
</dbReference>
<sequence length="367" mass="38645">MHVPARRPDHRRPSFRERAVRAAASTAAMTAVLLAAGCADTTPDRVRTPGFAPVTVTGCAGFESVIASPPRRVVALTPSVLELLLWLDLGDRVAALGTAPRPGALPQNLAGKAAAIPSLSGKYTAGSGYQPVPREELLSVQPDLVIGGFSSNFDAPGAMSQKELAADGVPSYLALSTACESAVTGPQTDFGLVWRDLDNLGRIFGVPDRAQKVVAQMKQKIAPVEAETARLKDADRPTVFPFEYDEGTATPYAPGNRQAINAVIGKAGGRNLFGDQDKAYTKTGWEEVVARDPQVILIVIYGKDGAAANDARFAEAEKHLLDSPVLRGVRAVADRRFARLIYEAASVGGVRNADAVVDLAAQLAPAG</sequence>